<gene>
    <name evidence="3" type="ORF">QWJ41_00590</name>
</gene>
<feature type="transmembrane region" description="Helical" evidence="1">
    <location>
        <begin position="24"/>
        <end position="45"/>
    </location>
</feature>
<feature type="transmembrane region" description="Helical" evidence="1">
    <location>
        <begin position="179"/>
        <end position="200"/>
    </location>
</feature>
<evidence type="ECO:0000313" key="4">
    <source>
        <dbReference type="Proteomes" id="UP001168363"/>
    </source>
</evidence>
<dbReference type="Proteomes" id="UP001168363">
    <property type="component" value="Unassembled WGS sequence"/>
</dbReference>
<keyword evidence="4" id="KW-1185">Reference proteome</keyword>
<proteinExistence type="predicted"/>
<feature type="transmembrane region" description="Helical" evidence="1">
    <location>
        <begin position="111"/>
        <end position="130"/>
    </location>
</feature>
<keyword evidence="1" id="KW-0812">Transmembrane</keyword>
<dbReference type="InterPro" id="IPR014756">
    <property type="entry name" value="Ig_E-set"/>
</dbReference>
<dbReference type="PANTHER" id="PTHR19372">
    <property type="entry name" value="SULFITE REDUCTASE"/>
    <property type="match status" value="1"/>
</dbReference>
<dbReference type="Gene3D" id="2.60.40.650">
    <property type="match status" value="1"/>
</dbReference>
<protein>
    <submittedName>
        <fullName evidence="3">Molybdopterin-dependent oxidoreductase</fullName>
    </submittedName>
</protein>
<feature type="transmembrane region" description="Helical" evidence="1">
    <location>
        <begin position="84"/>
        <end position="104"/>
    </location>
</feature>
<evidence type="ECO:0000313" key="3">
    <source>
        <dbReference type="EMBL" id="MDO3394208.1"/>
    </source>
</evidence>
<evidence type="ECO:0000259" key="2">
    <source>
        <dbReference type="Pfam" id="PF00174"/>
    </source>
</evidence>
<keyword evidence="1" id="KW-0472">Membrane</keyword>
<evidence type="ECO:0000256" key="1">
    <source>
        <dbReference type="SAM" id="Phobius"/>
    </source>
</evidence>
<dbReference type="PANTHER" id="PTHR19372:SF7">
    <property type="entry name" value="SULFITE OXIDASE, MITOCHONDRIAL"/>
    <property type="match status" value="1"/>
</dbReference>
<dbReference type="Gene3D" id="3.90.420.10">
    <property type="entry name" value="Oxidoreductase, molybdopterin-binding domain"/>
    <property type="match status" value="1"/>
</dbReference>
<dbReference type="InterPro" id="IPR036374">
    <property type="entry name" value="OxRdtase_Mopterin-bd_sf"/>
</dbReference>
<feature type="domain" description="Oxidoreductase molybdopterin-binding" evidence="2">
    <location>
        <begin position="251"/>
        <end position="400"/>
    </location>
</feature>
<sequence length="525" mass="55153">MSSESTTTPPSAGLSRSQRLGATALWAGLGVVSTLLGMAAAHLVAAVTTPSASPVLAVGSQVIDLTPTPMKEWAIRQFGSADKIILVGSVIIVVLILAGVAGVLARRRLALGAGLLVALVALAAAAAVVQGSVTDLLPSLVAAVTGVASLWWLHGKASATKAGSVARTDSSQHPSRRGVLIAAGALAAAAAVLGGAGRFITNLRTGNVDITLPEPASPAGDFPEGLGDEFGQITPLRIDNEDFYRVDTRLDTPVVDQDSWTLTIDGDVERELTFTFDDLLEMDLIERDITLTCVSNSVGGEFVGGARWLGVRLTDLLDMAGVGDTADQIYSTDFDGMTISTPLDLATDGRDSMIAIGMNGEALPRAHGFPARMIVPGLYGFISATKWITRITLTTYAEKSAYWTDRDWATDAPIKISARIDTPQPLEQLATGETIIGGVAWAQQSGGIDKVQVRVDGGAWQDAEMGPEVNNDYWRQWFYRWDASEGGHTVAARAISGDGTTQTPARAMPFPDGASGIHEFRVTVG</sequence>
<dbReference type="InterPro" id="IPR000572">
    <property type="entry name" value="OxRdtase_Mopterin-bd_dom"/>
</dbReference>
<name>A0ABT8TJS0_9ACTN</name>
<keyword evidence="1" id="KW-1133">Transmembrane helix</keyword>
<dbReference type="SUPFAM" id="SSF56524">
    <property type="entry name" value="Oxidoreductase molybdopterin-binding domain"/>
    <property type="match status" value="1"/>
</dbReference>
<comment type="caution">
    <text evidence="3">The sequence shown here is derived from an EMBL/GenBank/DDBJ whole genome shotgun (WGS) entry which is preliminary data.</text>
</comment>
<dbReference type="RefSeq" id="WP_302705172.1">
    <property type="nucleotide sequence ID" value="NZ_JAULSC010000001.1"/>
</dbReference>
<dbReference type="SUPFAM" id="SSF81296">
    <property type="entry name" value="E set domains"/>
    <property type="match status" value="1"/>
</dbReference>
<dbReference type="EMBL" id="JAULSC010000001">
    <property type="protein sequence ID" value="MDO3394208.1"/>
    <property type="molecule type" value="Genomic_DNA"/>
</dbReference>
<organism evidence="3 4">
    <name type="scientific">Nocardioides cremeus</name>
    <dbReference type="NCBI Taxonomy" id="3058044"/>
    <lineage>
        <taxon>Bacteria</taxon>
        <taxon>Bacillati</taxon>
        <taxon>Actinomycetota</taxon>
        <taxon>Actinomycetes</taxon>
        <taxon>Propionibacteriales</taxon>
        <taxon>Nocardioidaceae</taxon>
        <taxon>Nocardioides</taxon>
    </lineage>
</organism>
<dbReference type="Pfam" id="PF00174">
    <property type="entry name" value="Oxidored_molyb"/>
    <property type="match status" value="1"/>
</dbReference>
<feature type="transmembrane region" description="Helical" evidence="1">
    <location>
        <begin position="136"/>
        <end position="153"/>
    </location>
</feature>
<accession>A0ABT8TJS0</accession>
<reference evidence="3" key="1">
    <citation type="submission" date="2023-06" db="EMBL/GenBank/DDBJ databases">
        <title>Genome sequence of Nocardioides sp. SOB44.</title>
        <authorList>
            <person name="Zhang G."/>
        </authorList>
    </citation>
    <scope>NUCLEOTIDE SEQUENCE</scope>
    <source>
        <strain evidence="3">SOB44</strain>
    </source>
</reference>